<protein>
    <submittedName>
        <fullName evidence="2">DUF4132 domain-containing protein</fullName>
    </submittedName>
</protein>
<evidence type="ECO:0000313" key="3">
    <source>
        <dbReference type="Proteomes" id="UP001320876"/>
    </source>
</evidence>
<reference evidence="2 3" key="1">
    <citation type="submission" date="2022-10" db="EMBL/GenBank/DDBJ databases">
        <title>Luteolibacter arcticus strain CCTCC AB 2014275, whole genome shotgun sequencing project.</title>
        <authorList>
            <person name="Zhao G."/>
            <person name="Shen L."/>
        </authorList>
    </citation>
    <scope>NUCLEOTIDE SEQUENCE [LARGE SCALE GENOMIC DNA]</scope>
    <source>
        <strain evidence="2 3">CCTCC AB 2014275</strain>
    </source>
</reference>
<gene>
    <name evidence="2" type="ORF">OKA05_13685</name>
</gene>
<evidence type="ECO:0000313" key="2">
    <source>
        <dbReference type="EMBL" id="MCW1923611.1"/>
    </source>
</evidence>
<dbReference type="RefSeq" id="WP_264487720.1">
    <property type="nucleotide sequence ID" value="NZ_JAPDDT010000005.1"/>
</dbReference>
<organism evidence="2 3">
    <name type="scientific">Luteolibacter arcticus</name>
    <dbReference type="NCBI Taxonomy" id="1581411"/>
    <lineage>
        <taxon>Bacteria</taxon>
        <taxon>Pseudomonadati</taxon>
        <taxon>Verrucomicrobiota</taxon>
        <taxon>Verrucomicrobiia</taxon>
        <taxon>Verrucomicrobiales</taxon>
        <taxon>Verrucomicrobiaceae</taxon>
        <taxon>Luteolibacter</taxon>
    </lineage>
</organism>
<proteinExistence type="predicted"/>
<evidence type="ECO:0000259" key="1">
    <source>
        <dbReference type="Pfam" id="PF13569"/>
    </source>
</evidence>
<sequence>MNVAQLRETRHATRELLCEFVASGGHPVCTNRASSASIIDLHEIAEVLAKVPVWGSEEILWIRFVFEVSAVIGHSGVLLLWSGEREAEVLRLVAAYQPSPDPAKFAQEILRSMHRPDWSESEAGTPEAPFHSPFANFAWRHGDFQKGFSFHQPKLLAALATRRPEVIEHVLQDPAKTIGFLSVNAHRGIMQLTDRFDPLLVEKMEHVLFSGTSLPGSDMHSRYDRIHAFIDYHAVRDHHSGRWSARVLELARSPEFAGTEQAAQLLLEKCPDEALALVAAADLRYRPSSPGPGYRRILEEALADFSGLGGRFLSDMLASYYFAYGIAAMIHEVILSDPTHMHAGKIRDIYLREASTRTGKRLLQFWQGIAKADAGLFKPEWKRFSTAKGRQLRETAAEWLQKHGRGPAPGELSPTASVDERIGGATLLAKANGADAIEKLKQIHATDPSKQVREAVAKLLEQAGHEVAPEPEKPVTRFENFANLEESLAAKAKTIRPPAAPWLNAESLPSLFTRDGVALSERARTFLFQVQAREGSGELSADAAPLLEHLDRDRNAPFAHALLDQWFASDMKASTRWAVDVAGLTGDDSLIPRLVRPIPDWCKLNAGKRAEWAVRAIALIGTPGALRELDALTHRYRNQRRYVAAAATEAIRLLAAIQGISEDEIAERIVPDFGFDESGQRSFSNPASEEAVARLRPDLKVAWLAADGRESAKPPAGLPSDEMKEWAKLFKQAVVSQTLRLERAMVEGRRWEPAAWQERFDAHPLFRCFAGSLVWAVYDAGGAMLRTFRRYPNGIFADAKGEPEEFENAASVGLPHPMDLDDAVLADWAAHLKRFKVTPAFPQIARPVERPDPLHGNRHEIRIAEGKTLDAALLRQRMLGRGWSPAPTGNAGLVFGCFRNFRAAGIEAHLALEGFYAGSGRGDDVDLGVALFARPSKPAMKIRPGTTPLPDSPLVMRFDEVPAVVWSETMADLKAIIGA</sequence>
<dbReference type="Proteomes" id="UP001320876">
    <property type="component" value="Unassembled WGS sequence"/>
</dbReference>
<dbReference type="Pfam" id="PF13569">
    <property type="entry name" value="DUF4132"/>
    <property type="match status" value="1"/>
</dbReference>
<dbReference type="InterPro" id="IPR025406">
    <property type="entry name" value="DUF4132"/>
</dbReference>
<accession>A0ABT3GJF3</accession>
<name>A0ABT3GJF3_9BACT</name>
<keyword evidence="3" id="KW-1185">Reference proteome</keyword>
<comment type="caution">
    <text evidence="2">The sequence shown here is derived from an EMBL/GenBank/DDBJ whole genome shotgun (WGS) entry which is preliminary data.</text>
</comment>
<feature type="domain" description="DUF4132" evidence="1">
    <location>
        <begin position="716"/>
        <end position="883"/>
    </location>
</feature>
<dbReference type="EMBL" id="JAPDDT010000005">
    <property type="protein sequence ID" value="MCW1923611.1"/>
    <property type="molecule type" value="Genomic_DNA"/>
</dbReference>